<dbReference type="GO" id="GO:0051539">
    <property type="term" value="F:4 iron, 4 sulfur cluster binding"/>
    <property type="evidence" value="ECO:0007669"/>
    <property type="project" value="UniProtKB-KW"/>
</dbReference>
<evidence type="ECO:0000256" key="4">
    <source>
        <dbReference type="ARBA" id="ARBA00023014"/>
    </source>
</evidence>
<dbReference type="PROSITE" id="PS51379">
    <property type="entry name" value="4FE4S_FER_2"/>
    <property type="match status" value="2"/>
</dbReference>
<feature type="non-terminal residue" evidence="6">
    <location>
        <position position="133"/>
    </location>
</feature>
<dbReference type="PROSITE" id="PS00198">
    <property type="entry name" value="4FE4S_FER_1"/>
    <property type="match status" value="1"/>
</dbReference>
<dbReference type="InterPro" id="IPR017896">
    <property type="entry name" value="4Fe4S_Fe-S-bd"/>
</dbReference>
<evidence type="ECO:0000259" key="5">
    <source>
        <dbReference type="PROSITE" id="PS51379"/>
    </source>
</evidence>
<accession>X1S7Z2</accession>
<dbReference type="AlphaFoldDB" id="X1S7Z2"/>
<keyword evidence="1" id="KW-0004">4Fe-4S</keyword>
<evidence type="ECO:0000256" key="1">
    <source>
        <dbReference type="ARBA" id="ARBA00022485"/>
    </source>
</evidence>
<protein>
    <recommendedName>
        <fullName evidence="5">4Fe-4S ferredoxin-type domain-containing protein</fullName>
    </recommendedName>
</protein>
<name>X1S7Z2_9ZZZZ</name>
<keyword evidence="2" id="KW-0479">Metal-binding</keyword>
<sequence>MVMRPADGIEELARTLKISISDTGFLTEAHPKLRPVESLTAGIYLAGCAQAPRDIPDTIAQASGAASMVCSLFASDKLYQEPIIAGVDEDICSGCGVCVSVCPYDARQLDKDKKVVEVNEVLCRGCGSCSAAC</sequence>
<dbReference type="GO" id="GO:0046872">
    <property type="term" value="F:metal ion binding"/>
    <property type="evidence" value="ECO:0007669"/>
    <property type="project" value="UniProtKB-KW"/>
</dbReference>
<dbReference type="InterPro" id="IPR050572">
    <property type="entry name" value="Fe-S_Ferredoxin"/>
</dbReference>
<evidence type="ECO:0000256" key="3">
    <source>
        <dbReference type="ARBA" id="ARBA00023004"/>
    </source>
</evidence>
<feature type="domain" description="4Fe-4S ferredoxin-type" evidence="5">
    <location>
        <begin position="83"/>
        <end position="112"/>
    </location>
</feature>
<evidence type="ECO:0000256" key="2">
    <source>
        <dbReference type="ARBA" id="ARBA00022723"/>
    </source>
</evidence>
<feature type="domain" description="4Fe-4S ferredoxin-type" evidence="5">
    <location>
        <begin position="114"/>
        <end position="133"/>
    </location>
</feature>
<keyword evidence="3" id="KW-0408">Iron</keyword>
<dbReference type="InterPro" id="IPR017900">
    <property type="entry name" value="4Fe4S_Fe_S_CS"/>
</dbReference>
<comment type="caution">
    <text evidence="6">The sequence shown here is derived from an EMBL/GenBank/DDBJ whole genome shotgun (WGS) entry which is preliminary data.</text>
</comment>
<dbReference type="Pfam" id="PF13237">
    <property type="entry name" value="Fer4_10"/>
    <property type="match status" value="1"/>
</dbReference>
<dbReference type="Gene3D" id="3.30.70.20">
    <property type="match status" value="1"/>
</dbReference>
<evidence type="ECO:0000313" key="6">
    <source>
        <dbReference type="EMBL" id="GAI89182.1"/>
    </source>
</evidence>
<proteinExistence type="predicted"/>
<dbReference type="EMBL" id="BARW01021508">
    <property type="protein sequence ID" value="GAI89182.1"/>
    <property type="molecule type" value="Genomic_DNA"/>
</dbReference>
<dbReference type="PANTHER" id="PTHR43687">
    <property type="entry name" value="ADENYLYLSULFATE REDUCTASE, BETA SUBUNIT"/>
    <property type="match status" value="1"/>
</dbReference>
<gene>
    <name evidence="6" type="ORF">S12H4_36115</name>
</gene>
<dbReference type="SUPFAM" id="SSF54862">
    <property type="entry name" value="4Fe-4S ferredoxins"/>
    <property type="match status" value="1"/>
</dbReference>
<organism evidence="6">
    <name type="scientific">marine sediment metagenome</name>
    <dbReference type="NCBI Taxonomy" id="412755"/>
    <lineage>
        <taxon>unclassified sequences</taxon>
        <taxon>metagenomes</taxon>
        <taxon>ecological metagenomes</taxon>
    </lineage>
</organism>
<keyword evidence="4" id="KW-0411">Iron-sulfur</keyword>
<reference evidence="6" key="1">
    <citation type="journal article" date="2014" name="Front. Microbiol.">
        <title>High frequency of phylogenetically diverse reductive dehalogenase-homologous genes in deep subseafloor sedimentary metagenomes.</title>
        <authorList>
            <person name="Kawai M."/>
            <person name="Futagami T."/>
            <person name="Toyoda A."/>
            <person name="Takaki Y."/>
            <person name="Nishi S."/>
            <person name="Hori S."/>
            <person name="Arai W."/>
            <person name="Tsubouchi T."/>
            <person name="Morono Y."/>
            <person name="Uchiyama I."/>
            <person name="Ito T."/>
            <person name="Fujiyama A."/>
            <person name="Inagaki F."/>
            <person name="Takami H."/>
        </authorList>
    </citation>
    <scope>NUCLEOTIDE SEQUENCE</scope>
    <source>
        <strain evidence="6">Expedition CK06-06</strain>
    </source>
</reference>
<dbReference type="PANTHER" id="PTHR43687:SF1">
    <property type="entry name" value="FERREDOXIN III"/>
    <property type="match status" value="1"/>
</dbReference>